<organism evidence="1 2">
    <name type="scientific">Paractinoplanes deccanensis</name>
    <dbReference type="NCBI Taxonomy" id="113561"/>
    <lineage>
        <taxon>Bacteria</taxon>
        <taxon>Bacillati</taxon>
        <taxon>Actinomycetota</taxon>
        <taxon>Actinomycetes</taxon>
        <taxon>Micromonosporales</taxon>
        <taxon>Micromonosporaceae</taxon>
        <taxon>Paractinoplanes</taxon>
    </lineage>
</organism>
<comment type="caution">
    <text evidence="1">The sequence shown here is derived from an EMBL/GenBank/DDBJ whole genome shotgun (WGS) entry which is preliminary data.</text>
</comment>
<name>A0ABQ3YM24_9ACTN</name>
<reference evidence="1 2" key="1">
    <citation type="submission" date="2021-01" db="EMBL/GenBank/DDBJ databases">
        <title>Whole genome shotgun sequence of Actinoplanes deccanensis NBRC 13994.</title>
        <authorList>
            <person name="Komaki H."/>
            <person name="Tamura T."/>
        </authorList>
    </citation>
    <scope>NUCLEOTIDE SEQUENCE [LARGE SCALE GENOMIC DNA]</scope>
    <source>
        <strain evidence="1 2">NBRC 13994</strain>
    </source>
</reference>
<dbReference type="EMBL" id="BOMI01000228">
    <property type="protein sequence ID" value="GID81051.1"/>
    <property type="molecule type" value="Genomic_DNA"/>
</dbReference>
<dbReference type="Proteomes" id="UP000609879">
    <property type="component" value="Unassembled WGS sequence"/>
</dbReference>
<protein>
    <recommendedName>
        <fullName evidence="3">TetR family transcriptional regulator</fullName>
    </recommendedName>
</protein>
<accession>A0ABQ3YM24</accession>
<evidence type="ECO:0000313" key="2">
    <source>
        <dbReference type="Proteomes" id="UP000609879"/>
    </source>
</evidence>
<evidence type="ECO:0008006" key="3">
    <source>
        <dbReference type="Google" id="ProtNLM"/>
    </source>
</evidence>
<keyword evidence="2" id="KW-1185">Reference proteome</keyword>
<sequence length="126" mass="13508">MDFLEELAQRPSERWATALEHMFLFVKDQPELLGREYFPDQVVAAAAIVAASLPGGGQFGERLETVAENDLAPDVRLAAPAPELAGMALDALLFVAGPWRQGWATEADASRARDTATALSRVLSGA</sequence>
<evidence type="ECO:0000313" key="1">
    <source>
        <dbReference type="EMBL" id="GID81051.1"/>
    </source>
</evidence>
<gene>
    <name evidence="1" type="ORF">Ade02nite_96920</name>
</gene>
<proteinExistence type="predicted"/>